<dbReference type="FunFam" id="3.40.50.2000:FF:000027">
    <property type="entry name" value="Glycosyltransferase"/>
    <property type="match status" value="1"/>
</dbReference>
<evidence type="ECO:0000313" key="7">
    <source>
        <dbReference type="Proteomes" id="UP001443914"/>
    </source>
</evidence>
<evidence type="ECO:0000256" key="1">
    <source>
        <dbReference type="ARBA" id="ARBA00009995"/>
    </source>
</evidence>
<evidence type="ECO:0000256" key="4">
    <source>
        <dbReference type="RuleBase" id="RU362057"/>
    </source>
</evidence>
<dbReference type="GO" id="GO:0080044">
    <property type="term" value="F:quercetin 7-O-glucosyltransferase activity"/>
    <property type="evidence" value="ECO:0007669"/>
    <property type="project" value="TreeGrafter"/>
</dbReference>
<dbReference type="GO" id="GO:0016135">
    <property type="term" value="P:saponin biosynthetic process"/>
    <property type="evidence" value="ECO:0007669"/>
    <property type="project" value="UniProtKB-ARBA"/>
</dbReference>
<dbReference type="EC" id="2.4.1.-" evidence="4"/>
<keyword evidence="3" id="KW-0328">Glycosyltransferase</keyword>
<dbReference type="SUPFAM" id="SSF53756">
    <property type="entry name" value="UDP-Glycosyltransferase/glycogen phosphorylase"/>
    <property type="match status" value="1"/>
</dbReference>
<organism evidence="6 7">
    <name type="scientific">Saponaria officinalis</name>
    <name type="common">Common soapwort</name>
    <name type="synonym">Lychnis saponaria</name>
    <dbReference type="NCBI Taxonomy" id="3572"/>
    <lineage>
        <taxon>Eukaryota</taxon>
        <taxon>Viridiplantae</taxon>
        <taxon>Streptophyta</taxon>
        <taxon>Embryophyta</taxon>
        <taxon>Tracheophyta</taxon>
        <taxon>Spermatophyta</taxon>
        <taxon>Magnoliopsida</taxon>
        <taxon>eudicotyledons</taxon>
        <taxon>Gunneridae</taxon>
        <taxon>Pentapetalae</taxon>
        <taxon>Caryophyllales</taxon>
        <taxon>Caryophyllaceae</taxon>
        <taxon>Caryophylleae</taxon>
        <taxon>Saponaria</taxon>
    </lineage>
</organism>
<dbReference type="AlphaFoldDB" id="A0AAW1M9M5"/>
<reference evidence="6" key="1">
    <citation type="submission" date="2024-03" db="EMBL/GenBank/DDBJ databases">
        <title>WGS assembly of Saponaria officinalis var. Norfolk2.</title>
        <authorList>
            <person name="Jenkins J."/>
            <person name="Shu S."/>
            <person name="Grimwood J."/>
            <person name="Barry K."/>
            <person name="Goodstein D."/>
            <person name="Schmutz J."/>
            <person name="Leebens-Mack J."/>
            <person name="Osbourn A."/>
        </authorList>
    </citation>
    <scope>NUCLEOTIDE SEQUENCE [LARGE SCALE GENOMIC DNA]</scope>
    <source>
        <strain evidence="6">JIC</strain>
    </source>
</reference>
<dbReference type="Pfam" id="PF26168">
    <property type="entry name" value="Glyco_transf_N"/>
    <property type="match status" value="1"/>
</dbReference>
<dbReference type="PANTHER" id="PTHR11926">
    <property type="entry name" value="GLUCOSYL/GLUCURONOSYL TRANSFERASES"/>
    <property type="match status" value="1"/>
</dbReference>
<name>A0AAW1M9M5_SAPOF</name>
<gene>
    <name evidence="6" type="ORF">RND81_03G187400</name>
</gene>
<dbReference type="GO" id="GO:0080043">
    <property type="term" value="F:quercetin 3-O-glucosyltransferase activity"/>
    <property type="evidence" value="ECO:0007669"/>
    <property type="project" value="TreeGrafter"/>
</dbReference>
<protein>
    <recommendedName>
        <fullName evidence="4">Glycosyltransferase</fullName>
        <ecNumber evidence="4">2.4.1.-</ecNumber>
    </recommendedName>
</protein>
<dbReference type="PROSITE" id="PS00375">
    <property type="entry name" value="UDPGT"/>
    <property type="match status" value="1"/>
</dbReference>
<comment type="similarity">
    <text evidence="1 3">Belongs to the UDP-glycosyltransferase family.</text>
</comment>
<dbReference type="Gene3D" id="3.40.50.2000">
    <property type="entry name" value="Glycogen Phosphorylase B"/>
    <property type="match status" value="2"/>
</dbReference>
<evidence type="ECO:0000313" key="6">
    <source>
        <dbReference type="EMBL" id="KAK9742637.1"/>
    </source>
</evidence>
<dbReference type="GO" id="GO:0016104">
    <property type="term" value="P:triterpenoid biosynthetic process"/>
    <property type="evidence" value="ECO:0007669"/>
    <property type="project" value="UniProtKB-ARBA"/>
</dbReference>
<evidence type="ECO:0000256" key="2">
    <source>
        <dbReference type="ARBA" id="ARBA00022679"/>
    </source>
</evidence>
<dbReference type="InterPro" id="IPR035595">
    <property type="entry name" value="UDP_glycos_trans_CS"/>
</dbReference>
<dbReference type="Proteomes" id="UP001443914">
    <property type="component" value="Unassembled WGS sequence"/>
</dbReference>
<comment type="caution">
    <text evidence="6">The sequence shown here is derived from an EMBL/GenBank/DDBJ whole genome shotgun (WGS) entry which is preliminary data.</text>
</comment>
<keyword evidence="2 3" id="KW-0808">Transferase</keyword>
<dbReference type="FunFam" id="3.40.50.2000:FF:000055">
    <property type="entry name" value="Glycosyltransferase"/>
    <property type="match status" value="1"/>
</dbReference>
<feature type="domain" description="Glycosyltransferase N-terminal" evidence="5">
    <location>
        <begin position="16"/>
        <end position="50"/>
    </location>
</feature>
<dbReference type="PANTHER" id="PTHR11926:SF774">
    <property type="entry name" value="UDP-GLYCOSYLTRANSFERASE 85A1-RELATED"/>
    <property type="match status" value="1"/>
</dbReference>
<keyword evidence="7" id="KW-1185">Reference proteome</keyword>
<accession>A0AAW1M9M5</accession>
<evidence type="ECO:0000259" key="5">
    <source>
        <dbReference type="Pfam" id="PF26168"/>
    </source>
</evidence>
<dbReference type="InterPro" id="IPR002213">
    <property type="entry name" value="UDP_glucos_trans"/>
</dbReference>
<evidence type="ECO:0000256" key="3">
    <source>
        <dbReference type="RuleBase" id="RU003718"/>
    </source>
</evidence>
<dbReference type="Pfam" id="PF00201">
    <property type="entry name" value="UDPGT"/>
    <property type="match status" value="1"/>
</dbReference>
<dbReference type="CDD" id="cd03784">
    <property type="entry name" value="GT1_Gtf-like"/>
    <property type="match status" value="1"/>
</dbReference>
<dbReference type="InterPro" id="IPR058980">
    <property type="entry name" value="Glyco_transf_N"/>
</dbReference>
<sequence length="485" mass="54081">MGSLKTPSNDQKPHAICIPYPAQGHINPMLKLAKLLHSKGFHITFVHTDYNRNRLLRSVGPTALDGLPSFRFESISDGMPPVEADSTQDIPSLCFSTERHSLAPFRELIGRLNEDVDVPPVSCIVSDGAMFFTLDAAEEFGVPEVLLWTASTCGVLGYSHFEKLVGMDIVPFKDANFQTNGDLDMVLDMIPGLEDIRLRDMPSFLRTTDPNELMLKYIIRLIRHSKRASAILLNSFDALEYDSLKSLAPDFPPMYTLGPLQFLLDPIESNDKLTKSITTSLWVEDPKCLKWLDSYGPNSVVYVNFGSITVMTNDQLVEFAWGLANSNQPFLWITRPDLVSGDSAVLPPEFLESVKGRSLIASWCNQEKVLAHAAIGGFLTHSGWNSTIESISNGVPMICWPFFAEQQTNCRYCCNKWGIGMEIDANVKRSEVEKQVIELMEGDKGKEMKKKVMELKTLAKEATLSPYGSSFANVDNVIKVLQSQK</sequence>
<dbReference type="EMBL" id="JBDFQZ010000003">
    <property type="protein sequence ID" value="KAK9742637.1"/>
    <property type="molecule type" value="Genomic_DNA"/>
</dbReference>
<proteinExistence type="inferred from homology"/>